<evidence type="ECO:0000259" key="18">
    <source>
        <dbReference type="Pfam" id="PF13614"/>
    </source>
</evidence>
<gene>
    <name evidence="20" type="ORF">FC093_06150</name>
</gene>
<dbReference type="EC" id="2.7.10.2" evidence="4"/>
<dbReference type="InterPro" id="IPR027417">
    <property type="entry name" value="P-loop_NTPase"/>
</dbReference>
<evidence type="ECO:0000256" key="3">
    <source>
        <dbReference type="ARBA" id="ARBA00008883"/>
    </source>
</evidence>
<evidence type="ECO:0000259" key="17">
    <source>
        <dbReference type="Pfam" id="PF02706"/>
    </source>
</evidence>
<dbReference type="InterPro" id="IPR032807">
    <property type="entry name" value="GNVR"/>
</dbReference>
<evidence type="ECO:0000256" key="12">
    <source>
        <dbReference type="ARBA" id="ARBA00022989"/>
    </source>
</evidence>
<accession>A0A4U3L7F4</accession>
<evidence type="ECO:0000256" key="16">
    <source>
        <dbReference type="SAM" id="Phobius"/>
    </source>
</evidence>
<comment type="similarity">
    <text evidence="2">Belongs to the CpsD/CapB family.</text>
</comment>
<evidence type="ECO:0000256" key="1">
    <source>
        <dbReference type="ARBA" id="ARBA00004429"/>
    </source>
</evidence>
<keyword evidence="10 20" id="KW-0418">Kinase</keyword>
<keyword evidence="21" id="KW-1185">Reference proteome</keyword>
<keyword evidence="8 16" id="KW-0812">Transmembrane</keyword>
<dbReference type="NCBIfam" id="TIGR01007">
    <property type="entry name" value="eps_fam"/>
    <property type="match status" value="1"/>
</dbReference>
<dbReference type="Pfam" id="PF13807">
    <property type="entry name" value="GNVR"/>
    <property type="match status" value="1"/>
</dbReference>
<evidence type="ECO:0000256" key="11">
    <source>
        <dbReference type="ARBA" id="ARBA00022840"/>
    </source>
</evidence>
<dbReference type="Proteomes" id="UP000305848">
    <property type="component" value="Unassembled WGS sequence"/>
</dbReference>
<keyword evidence="9" id="KW-0547">Nucleotide-binding</keyword>
<dbReference type="PANTHER" id="PTHR32309">
    <property type="entry name" value="TYROSINE-PROTEIN KINASE"/>
    <property type="match status" value="1"/>
</dbReference>
<organism evidence="20 21">
    <name type="scientific">Ilyomonas limi</name>
    <dbReference type="NCBI Taxonomy" id="2575867"/>
    <lineage>
        <taxon>Bacteria</taxon>
        <taxon>Pseudomonadati</taxon>
        <taxon>Bacteroidota</taxon>
        <taxon>Chitinophagia</taxon>
        <taxon>Chitinophagales</taxon>
        <taxon>Chitinophagaceae</taxon>
        <taxon>Ilyomonas</taxon>
    </lineage>
</organism>
<dbReference type="InterPro" id="IPR003856">
    <property type="entry name" value="LPS_length_determ_N"/>
</dbReference>
<dbReference type="GO" id="GO:0004715">
    <property type="term" value="F:non-membrane spanning protein tyrosine kinase activity"/>
    <property type="evidence" value="ECO:0007669"/>
    <property type="project" value="UniProtKB-EC"/>
</dbReference>
<evidence type="ECO:0000256" key="4">
    <source>
        <dbReference type="ARBA" id="ARBA00011903"/>
    </source>
</evidence>
<protein>
    <recommendedName>
        <fullName evidence="4">non-specific protein-tyrosine kinase</fullName>
        <ecNumber evidence="4">2.7.10.2</ecNumber>
    </recommendedName>
</protein>
<evidence type="ECO:0000256" key="2">
    <source>
        <dbReference type="ARBA" id="ARBA00007316"/>
    </source>
</evidence>
<evidence type="ECO:0000256" key="5">
    <source>
        <dbReference type="ARBA" id="ARBA00022475"/>
    </source>
</evidence>
<evidence type="ECO:0000256" key="9">
    <source>
        <dbReference type="ARBA" id="ARBA00022741"/>
    </source>
</evidence>
<comment type="catalytic activity">
    <reaction evidence="15">
        <text>L-tyrosyl-[protein] + ATP = O-phospho-L-tyrosyl-[protein] + ADP + H(+)</text>
        <dbReference type="Rhea" id="RHEA:10596"/>
        <dbReference type="Rhea" id="RHEA-COMP:10136"/>
        <dbReference type="Rhea" id="RHEA-COMP:20101"/>
        <dbReference type="ChEBI" id="CHEBI:15378"/>
        <dbReference type="ChEBI" id="CHEBI:30616"/>
        <dbReference type="ChEBI" id="CHEBI:46858"/>
        <dbReference type="ChEBI" id="CHEBI:61978"/>
        <dbReference type="ChEBI" id="CHEBI:456216"/>
        <dbReference type="EC" id="2.7.10.2"/>
    </reaction>
</comment>
<dbReference type="SUPFAM" id="SSF52540">
    <property type="entry name" value="P-loop containing nucleoside triphosphate hydrolases"/>
    <property type="match status" value="1"/>
</dbReference>
<feature type="domain" description="Tyrosine-protein kinase G-rich" evidence="19">
    <location>
        <begin position="430"/>
        <end position="506"/>
    </location>
</feature>
<feature type="domain" description="AAA" evidence="18">
    <location>
        <begin position="584"/>
        <end position="696"/>
    </location>
</feature>
<reference evidence="20 21" key="1">
    <citation type="submission" date="2019-05" db="EMBL/GenBank/DDBJ databases">
        <title>Panacibacter sp. strain 17mud1-8 Genome sequencing and assembly.</title>
        <authorList>
            <person name="Chhetri G."/>
        </authorList>
    </citation>
    <scope>NUCLEOTIDE SEQUENCE [LARGE SCALE GENOMIC DNA]</scope>
    <source>
        <strain evidence="20 21">17mud1-8</strain>
    </source>
</reference>
<dbReference type="GO" id="GO:0005524">
    <property type="term" value="F:ATP binding"/>
    <property type="evidence" value="ECO:0007669"/>
    <property type="project" value="UniProtKB-KW"/>
</dbReference>
<comment type="subcellular location">
    <subcellularLocation>
        <location evidence="1">Cell inner membrane</location>
        <topology evidence="1">Multi-pass membrane protein</topology>
    </subcellularLocation>
</comment>
<evidence type="ECO:0000256" key="10">
    <source>
        <dbReference type="ARBA" id="ARBA00022777"/>
    </source>
</evidence>
<keyword evidence="6" id="KW-0997">Cell inner membrane</keyword>
<dbReference type="InterPro" id="IPR005702">
    <property type="entry name" value="Wzc-like_C"/>
</dbReference>
<keyword evidence="13 16" id="KW-0472">Membrane</keyword>
<dbReference type="GO" id="GO:0005886">
    <property type="term" value="C:plasma membrane"/>
    <property type="evidence" value="ECO:0007669"/>
    <property type="project" value="UniProtKB-SubCell"/>
</dbReference>
<keyword evidence="7 20" id="KW-0808">Transferase</keyword>
<evidence type="ECO:0000256" key="15">
    <source>
        <dbReference type="ARBA" id="ARBA00051245"/>
    </source>
</evidence>
<keyword evidence="14" id="KW-0829">Tyrosine-protein kinase</keyword>
<dbReference type="Pfam" id="PF13614">
    <property type="entry name" value="AAA_31"/>
    <property type="match status" value="1"/>
</dbReference>
<evidence type="ECO:0000259" key="19">
    <source>
        <dbReference type="Pfam" id="PF13807"/>
    </source>
</evidence>
<evidence type="ECO:0000256" key="8">
    <source>
        <dbReference type="ARBA" id="ARBA00022692"/>
    </source>
</evidence>
<comment type="caution">
    <text evidence="20">The sequence shown here is derived from an EMBL/GenBank/DDBJ whole genome shotgun (WGS) entry which is preliminary data.</text>
</comment>
<dbReference type="CDD" id="cd05387">
    <property type="entry name" value="BY-kinase"/>
    <property type="match status" value="1"/>
</dbReference>
<evidence type="ECO:0000256" key="7">
    <source>
        <dbReference type="ARBA" id="ARBA00022679"/>
    </source>
</evidence>
<dbReference type="OrthoDB" id="9794577at2"/>
<dbReference type="InterPro" id="IPR050445">
    <property type="entry name" value="Bact_polysacc_biosynth/exp"/>
</dbReference>
<keyword evidence="11" id="KW-0067">ATP-binding</keyword>
<dbReference type="EMBL" id="SZQL01000003">
    <property type="protein sequence ID" value="TKK70324.1"/>
    <property type="molecule type" value="Genomic_DNA"/>
</dbReference>
<dbReference type="RefSeq" id="WP_137260869.1">
    <property type="nucleotide sequence ID" value="NZ_SZQL01000003.1"/>
</dbReference>
<name>A0A4U3L7F4_9BACT</name>
<dbReference type="PANTHER" id="PTHR32309:SF13">
    <property type="entry name" value="FERRIC ENTEROBACTIN TRANSPORT PROTEIN FEPE"/>
    <property type="match status" value="1"/>
</dbReference>
<dbReference type="AlphaFoldDB" id="A0A4U3L7F4"/>
<evidence type="ECO:0000256" key="14">
    <source>
        <dbReference type="ARBA" id="ARBA00023137"/>
    </source>
</evidence>
<evidence type="ECO:0000313" key="20">
    <source>
        <dbReference type="EMBL" id="TKK70324.1"/>
    </source>
</evidence>
<proteinExistence type="inferred from homology"/>
<feature type="domain" description="Polysaccharide chain length determinant N-terminal" evidence="17">
    <location>
        <begin position="29"/>
        <end position="105"/>
    </location>
</feature>
<evidence type="ECO:0000256" key="13">
    <source>
        <dbReference type="ARBA" id="ARBA00023136"/>
    </source>
</evidence>
<comment type="similarity">
    <text evidence="3">Belongs to the etk/wzc family.</text>
</comment>
<keyword evidence="5" id="KW-1003">Cell membrane</keyword>
<dbReference type="Pfam" id="PF02706">
    <property type="entry name" value="Wzz"/>
    <property type="match status" value="1"/>
</dbReference>
<evidence type="ECO:0000313" key="21">
    <source>
        <dbReference type="Proteomes" id="UP000305848"/>
    </source>
</evidence>
<sequence length="778" mass="86485">MQPNILESEQPQDNLLRPLLLKYLSYWPLFLVLLILCGAGALLYLQFKVPVYELKATIIIKDEQKGMDDSKMIESLDVFSSKKLVENEIEVIKSQTLAQEVVRKLHLYAPVSEKGRFTDRSAYIASPVQIVAKYPDSIEAVNKVNFTYNAGKQQVVINHTAYPLLQWVNSPYGVLKFMPNPNYGHQPSRTANTLYFSLVPVEYVADDLVATLEVSASNKLSTVVNISFKDELPQRGKAIVNELIAAYNRAAVVEKNILAANTLAFVQNRLQYVVQELDSVETNLQHFKTQNKIVDIDAQGKQFLQNVGENDQKIGDLNMQLAVLDQVENYVLGKGGKGSIVPSTFGITDPVLSNLLEKLYNTELEYEKVKKIAPENNPILVSITDQISKIKPGILDNIKSQRKGLIAGKRDLETTNGKYTSMLSSIPSKERKLLEISRQQSIKNNIYTFLLQKREEAAISYASAVANSRLVDSAIASKYPVSPNKLTIYLIALVVAVGSGATYIEVKGFLNTNISSRNEIEKYTSVPIVGELVKSDFKTPVVVSEDASSLIAEEFRQLRTALGYLGINARKKRLLITSSISAEGKSFVAVNLAMSLALANKKVALVDIDLRRPALASMLNMAETEGISQYLKGEKEIEAIIKRTEYSPNLFLIPSGPATNNPSELLLNGKIEDLFTYLAGAFEYIIIDTSPMNPVTDASILSPLCDATLYIIRQSITPRMFVQKLDKYSRVKNLKNIAIVLNGVNTKGFNRYNNGYSYGYSYVENKKNIIIKGLGKIV</sequence>
<dbReference type="InterPro" id="IPR025669">
    <property type="entry name" value="AAA_dom"/>
</dbReference>
<evidence type="ECO:0000256" key="6">
    <source>
        <dbReference type="ARBA" id="ARBA00022519"/>
    </source>
</evidence>
<feature type="transmembrane region" description="Helical" evidence="16">
    <location>
        <begin position="24"/>
        <end position="45"/>
    </location>
</feature>
<dbReference type="Gene3D" id="3.40.50.300">
    <property type="entry name" value="P-loop containing nucleotide triphosphate hydrolases"/>
    <property type="match status" value="1"/>
</dbReference>
<keyword evidence="12 16" id="KW-1133">Transmembrane helix</keyword>